<evidence type="ECO:0000256" key="6">
    <source>
        <dbReference type="SAM" id="MobiDB-lite"/>
    </source>
</evidence>
<comment type="caution">
    <text evidence="8">The sequence shown here is derived from an EMBL/GenBank/DDBJ whole genome shotgun (WGS) entry which is preliminary data.</text>
</comment>
<dbReference type="Pfam" id="PF03706">
    <property type="entry name" value="LPG_synthase_TM"/>
    <property type="match status" value="1"/>
</dbReference>
<feature type="transmembrane region" description="Helical" evidence="7">
    <location>
        <begin position="75"/>
        <end position="96"/>
    </location>
</feature>
<feature type="transmembrane region" description="Helical" evidence="7">
    <location>
        <begin position="292"/>
        <end position="314"/>
    </location>
</feature>
<organism evidence="8 9">
    <name type="scientific">Rhodoblastus sphagnicola</name>
    <dbReference type="NCBI Taxonomy" id="333368"/>
    <lineage>
        <taxon>Bacteria</taxon>
        <taxon>Pseudomonadati</taxon>
        <taxon>Pseudomonadota</taxon>
        <taxon>Alphaproteobacteria</taxon>
        <taxon>Hyphomicrobiales</taxon>
        <taxon>Rhodoblastaceae</taxon>
        <taxon>Rhodoblastus</taxon>
    </lineage>
</organism>
<keyword evidence="9" id="KW-1185">Reference proteome</keyword>
<feature type="transmembrane region" description="Helical" evidence="7">
    <location>
        <begin position="245"/>
        <end position="272"/>
    </location>
</feature>
<evidence type="ECO:0008006" key="10">
    <source>
        <dbReference type="Google" id="ProtNLM"/>
    </source>
</evidence>
<gene>
    <name evidence="8" type="ORF">CCR94_21000</name>
</gene>
<sequence length="355" mass="38236">MRRGFWRPNIARSPSPIIHRKPSGHGPEPESPVRNATTFLKSLSIVAGLSLAGLFLVYAHAWVKTSSPILPAWNWLLAAGAFYLLSHVLRALRLALIAAGVAPLRLRQLLALHFHAAPASLVLPFKLGDAYLIAALTLLSGDPGKAFLIALVQRVFDAIALIVFTIGLSALGVGFPEPFRLTLTILALVIGAGFALVFIAGPGLLALQDYVFTHHLSRDARFVLRILCSLRQAVELARGCAARNFAALLAFSLAVWLAEAATVASLAPALSLPKLADDFVGLLSFQNGLPPSAYGAVALTAIAVSWPFASFQLLRMARKPGRKANGDLKHISFANRSQPRRVRLHMFRRSTCSPD</sequence>
<dbReference type="PANTHER" id="PTHR39087:SF2">
    <property type="entry name" value="UPF0104 MEMBRANE PROTEIN MJ1595"/>
    <property type="match status" value="1"/>
</dbReference>
<dbReference type="InterPro" id="IPR022791">
    <property type="entry name" value="L-PG_synthase/AglD"/>
</dbReference>
<evidence type="ECO:0000313" key="8">
    <source>
        <dbReference type="EMBL" id="PPQ26905.1"/>
    </source>
</evidence>
<evidence type="ECO:0000256" key="4">
    <source>
        <dbReference type="ARBA" id="ARBA00022989"/>
    </source>
</evidence>
<dbReference type="PANTHER" id="PTHR39087">
    <property type="entry name" value="UPF0104 MEMBRANE PROTEIN MJ1595"/>
    <property type="match status" value="1"/>
</dbReference>
<feature type="transmembrane region" description="Helical" evidence="7">
    <location>
        <begin position="43"/>
        <end position="63"/>
    </location>
</feature>
<comment type="subcellular location">
    <subcellularLocation>
        <location evidence="1">Cell membrane</location>
        <topology evidence="1">Multi-pass membrane protein</topology>
    </subcellularLocation>
</comment>
<keyword evidence="2" id="KW-1003">Cell membrane</keyword>
<evidence type="ECO:0000256" key="5">
    <source>
        <dbReference type="ARBA" id="ARBA00023136"/>
    </source>
</evidence>
<evidence type="ECO:0000256" key="3">
    <source>
        <dbReference type="ARBA" id="ARBA00022692"/>
    </source>
</evidence>
<accession>A0A2S6MX12</accession>
<keyword evidence="4 7" id="KW-1133">Transmembrane helix</keyword>
<evidence type="ECO:0000256" key="2">
    <source>
        <dbReference type="ARBA" id="ARBA00022475"/>
    </source>
</evidence>
<evidence type="ECO:0000256" key="1">
    <source>
        <dbReference type="ARBA" id="ARBA00004651"/>
    </source>
</evidence>
<feature type="transmembrane region" description="Helical" evidence="7">
    <location>
        <begin position="181"/>
        <end position="207"/>
    </location>
</feature>
<dbReference type="EMBL" id="NHSJ01000129">
    <property type="protein sequence ID" value="PPQ26905.1"/>
    <property type="molecule type" value="Genomic_DNA"/>
</dbReference>
<feature type="region of interest" description="Disordered" evidence="6">
    <location>
        <begin position="1"/>
        <end position="32"/>
    </location>
</feature>
<name>A0A2S6MX12_9HYPH</name>
<feature type="transmembrane region" description="Helical" evidence="7">
    <location>
        <begin position="158"/>
        <end position="175"/>
    </location>
</feature>
<evidence type="ECO:0000313" key="9">
    <source>
        <dbReference type="Proteomes" id="UP000239089"/>
    </source>
</evidence>
<reference evidence="8 9" key="1">
    <citation type="journal article" date="2018" name="Arch. Microbiol.">
        <title>New insights into the metabolic potential of the phototrophic purple bacterium Rhodopila globiformis DSM 161(T) from its draft genome sequence and evidence for a vanadium-dependent nitrogenase.</title>
        <authorList>
            <person name="Imhoff J.F."/>
            <person name="Rahn T."/>
            <person name="Kunzel S."/>
            <person name="Neulinger S.C."/>
        </authorList>
    </citation>
    <scope>NUCLEOTIDE SEQUENCE [LARGE SCALE GENOMIC DNA]</scope>
    <source>
        <strain evidence="8 9">DSM 16996</strain>
    </source>
</reference>
<keyword evidence="3 7" id="KW-0812">Transmembrane</keyword>
<evidence type="ECO:0000256" key="7">
    <source>
        <dbReference type="SAM" id="Phobius"/>
    </source>
</evidence>
<dbReference type="AlphaFoldDB" id="A0A2S6MX12"/>
<dbReference type="Proteomes" id="UP000239089">
    <property type="component" value="Unassembled WGS sequence"/>
</dbReference>
<dbReference type="GO" id="GO:0005886">
    <property type="term" value="C:plasma membrane"/>
    <property type="evidence" value="ECO:0007669"/>
    <property type="project" value="UniProtKB-SubCell"/>
</dbReference>
<keyword evidence="5 7" id="KW-0472">Membrane</keyword>
<proteinExistence type="predicted"/>
<protein>
    <recommendedName>
        <fullName evidence="10">Flippase-like domain-containing protein</fullName>
    </recommendedName>
</protein>